<dbReference type="RefSeq" id="WP_353979248.1">
    <property type="nucleotide sequence ID" value="NZ_CP159578.1"/>
</dbReference>
<dbReference type="Gene3D" id="3.40.190.290">
    <property type="match status" value="1"/>
</dbReference>
<dbReference type="EMBL" id="CP159578">
    <property type="protein sequence ID" value="XCJ78233.1"/>
    <property type="molecule type" value="Genomic_DNA"/>
</dbReference>
<name>A0AB74U931_9GAMM</name>
<dbReference type="PANTHER" id="PTHR30537:SF5">
    <property type="entry name" value="HTH-TYPE TRANSCRIPTIONAL ACTIVATOR TTDR-RELATED"/>
    <property type="match status" value="1"/>
</dbReference>
<dbReference type="Pfam" id="PF00126">
    <property type="entry name" value="HTH_1"/>
    <property type="match status" value="1"/>
</dbReference>
<evidence type="ECO:0000259" key="5">
    <source>
        <dbReference type="PROSITE" id="PS50931"/>
    </source>
</evidence>
<keyword evidence="2" id="KW-0805">Transcription regulation</keyword>
<dbReference type="SUPFAM" id="SSF53850">
    <property type="entry name" value="Periplasmic binding protein-like II"/>
    <property type="match status" value="1"/>
</dbReference>
<dbReference type="InterPro" id="IPR036388">
    <property type="entry name" value="WH-like_DNA-bd_sf"/>
</dbReference>
<dbReference type="GO" id="GO:0003700">
    <property type="term" value="F:DNA-binding transcription factor activity"/>
    <property type="evidence" value="ECO:0007669"/>
    <property type="project" value="InterPro"/>
</dbReference>
<dbReference type="InterPro" id="IPR000847">
    <property type="entry name" value="LysR_HTH_N"/>
</dbReference>
<dbReference type="CDD" id="cd08422">
    <property type="entry name" value="PBP2_CrgA_like"/>
    <property type="match status" value="1"/>
</dbReference>
<proteinExistence type="inferred from homology"/>
<evidence type="ECO:0000256" key="3">
    <source>
        <dbReference type="ARBA" id="ARBA00023125"/>
    </source>
</evidence>
<dbReference type="Pfam" id="PF03466">
    <property type="entry name" value="LysR_substrate"/>
    <property type="match status" value="1"/>
</dbReference>
<sequence>MDRLQAMQVFRAVVEAGSFAGGARRLGVSNAMVSKQISRLEESLGVRLLARTTRRLQLTAEGERYLTTTVRLLDELDELEAGLGEQRGEIRGRLRLSAPMDFGAQALMVVLDAFEQAHPAVTLELVLEDRHVDLLAEDYDLVVRIGALEDSSLIARPLMRMPRYLYGAPDYLRRHGSPDHPGALKHHRCLHYSLARQGPQWTFEVDGELQRVRFRPALTCNNGRALIEAAALGMGLVVKPAFLGEPEVAAGRLVRLLETFPIPALDVHLLYAERDFMPARLRALIETLLTHFAGSPTHA</sequence>
<reference evidence="6" key="1">
    <citation type="submission" date="2024-06" db="EMBL/GenBank/DDBJ databases">
        <title>Complete genome of Salinicola endophyticus HNIBRBA4755.</title>
        <authorList>
            <person name="Shin S.Y."/>
            <person name="Kang H."/>
            <person name="Song J."/>
        </authorList>
    </citation>
    <scope>NUCLEOTIDE SEQUENCE</scope>
    <source>
        <strain evidence="6">HNIBRBA4755</strain>
    </source>
</reference>
<dbReference type="GO" id="GO:0003677">
    <property type="term" value="F:DNA binding"/>
    <property type="evidence" value="ECO:0007669"/>
    <property type="project" value="UniProtKB-KW"/>
</dbReference>
<gene>
    <name evidence="6" type="ORF">ABV408_12380</name>
</gene>
<organism evidence="6">
    <name type="scientific">Salinicola endophyticus</name>
    <dbReference type="NCBI Taxonomy" id="1949083"/>
    <lineage>
        <taxon>Bacteria</taxon>
        <taxon>Pseudomonadati</taxon>
        <taxon>Pseudomonadota</taxon>
        <taxon>Gammaproteobacteria</taxon>
        <taxon>Oceanospirillales</taxon>
        <taxon>Halomonadaceae</taxon>
        <taxon>Salinicola</taxon>
    </lineage>
</organism>
<dbReference type="AlphaFoldDB" id="A0AB74U931"/>
<dbReference type="SUPFAM" id="SSF46785">
    <property type="entry name" value="Winged helix' DNA-binding domain"/>
    <property type="match status" value="1"/>
</dbReference>
<comment type="similarity">
    <text evidence="1">Belongs to the LysR transcriptional regulatory family.</text>
</comment>
<dbReference type="InterPro" id="IPR036390">
    <property type="entry name" value="WH_DNA-bd_sf"/>
</dbReference>
<dbReference type="Gene3D" id="1.10.10.10">
    <property type="entry name" value="Winged helix-like DNA-binding domain superfamily/Winged helix DNA-binding domain"/>
    <property type="match status" value="1"/>
</dbReference>
<feature type="domain" description="HTH lysR-type" evidence="5">
    <location>
        <begin position="1"/>
        <end position="59"/>
    </location>
</feature>
<keyword evidence="3" id="KW-0238">DNA-binding</keyword>
<evidence type="ECO:0000256" key="1">
    <source>
        <dbReference type="ARBA" id="ARBA00009437"/>
    </source>
</evidence>
<dbReference type="InterPro" id="IPR005119">
    <property type="entry name" value="LysR_subst-bd"/>
</dbReference>
<protein>
    <submittedName>
        <fullName evidence="6">LysR family transcriptional regulator</fullName>
    </submittedName>
</protein>
<dbReference type="PROSITE" id="PS50931">
    <property type="entry name" value="HTH_LYSR"/>
    <property type="match status" value="1"/>
</dbReference>
<evidence type="ECO:0000256" key="4">
    <source>
        <dbReference type="ARBA" id="ARBA00023163"/>
    </source>
</evidence>
<evidence type="ECO:0000313" key="6">
    <source>
        <dbReference type="EMBL" id="XCJ78233.1"/>
    </source>
</evidence>
<dbReference type="PANTHER" id="PTHR30537">
    <property type="entry name" value="HTH-TYPE TRANSCRIPTIONAL REGULATOR"/>
    <property type="match status" value="1"/>
</dbReference>
<dbReference type="FunFam" id="1.10.10.10:FF:000001">
    <property type="entry name" value="LysR family transcriptional regulator"/>
    <property type="match status" value="1"/>
</dbReference>
<keyword evidence="4" id="KW-0804">Transcription</keyword>
<evidence type="ECO:0000256" key="2">
    <source>
        <dbReference type="ARBA" id="ARBA00023015"/>
    </source>
</evidence>
<accession>A0AB74U931</accession>
<dbReference type="InterPro" id="IPR058163">
    <property type="entry name" value="LysR-type_TF_proteobact-type"/>
</dbReference>